<keyword evidence="1" id="KW-0614">Plasmid</keyword>
<dbReference type="Proteomes" id="UP000276254">
    <property type="component" value="Plasmid unnamed1"/>
</dbReference>
<protein>
    <submittedName>
        <fullName evidence="1">Uncharacterized protein</fullName>
    </submittedName>
</protein>
<dbReference type="OrthoDB" id="7933758at2"/>
<dbReference type="RefSeq" id="WP_121151734.1">
    <property type="nucleotide sequence ID" value="NZ_CP032828.1"/>
</dbReference>
<accession>A0A494T7I4</accession>
<sequence length="68" mass="7449">MAVAKWEFRSLASMMISTHGDRVEAAVAIRLAEAEVSGNAGDIIVWKEVAQCLPEIFAQHVRLNGSHE</sequence>
<reference evidence="1 2" key="1">
    <citation type="submission" date="2018-09" db="EMBL/GenBank/DDBJ databases">
        <title>Sphingomonas peninsula sp. nov., isolated from fildes peninsula, Antarctic soil.</title>
        <authorList>
            <person name="Yingchao G."/>
        </authorList>
    </citation>
    <scope>NUCLEOTIDE SEQUENCE [LARGE SCALE GENOMIC DNA]</scope>
    <source>
        <strain evidence="1 2">YZ-8</strain>
        <plasmid evidence="1 2">unnamed1</plasmid>
    </source>
</reference>
<organism evidence="1 2">
    <name type="scientific">Sphingomonas paeninsulae</name>
    <dbReference type="NCBI Taxonomy" id="2319844"/>
    <lineage>
        <taxon>Bacteria</taxon>
        <taxon>Pseudomonadati</taxon>
        <taxon>Pseudomonadota</taxon>
        <taxon>Alphaproteobacteria</taxon>
        <taxon>Sphingomonadales</taxon>
        <taxon>Sphingomonadaceae</taxon>
        <taxon>Sphingomonas</taxon>
    </lineage>
</organism>
<evidence type="ECO:0000313" key="1">
    <source>
        <dbReference type="EMBL" id="AYJ85287.1"/>
    </source>
</evidence>
<dbReference type="GeneID" id="39491297"/>
<geneLocation type="plasmid" evidence="1">
    <name>unnamed1</name>
</geneLocation>
<dbReference type="AlphaFoldDB" id="A0A494T7I4"/>
<name>A0A494T7I4_SPHPE</name>
<dbReference type="KEGG" id="spha:D3Y57_04520"/>
<evidence type="ECO:0000313" key="2">
    <source>
        <dbReference type="Proteomes" id="UP000276254"/>
    </source>
</evidence>
<keyword evidence="2" id="KW-1185">Reference proteome</keyword>
<dbReference type="EMBL" id="CP032828">
    <property type="protein sequence ID" value="AYJ85287.1"/>
    <property type="molecule type" value="Genomic_DNA"/>
</dbReference>
<proteinExistence type="predicted"/>
<gene>
    <name evidence="1" type="ORF">D3Y57_04520</name>
</gene>